<dbReference type="Proteomes" id="UP000294650">
    <property type="component" value="Unassembled WGS sequence"/>
</dbReference>
<name>A0A4R3ND33_9BACI</name>
<organism evidence="1 2">
    <name type="scientific">Melghiribacillus thermohalophilus</name>
    <dbReference type="NCBI Taxonomy" id="1324956"/>
    <lineage>
        <taxon>Bacteria</taxon>
        <taxon>Bacillati</taxon>
        <taxon>Bacillota</taxon>
        <taxon>Bacilli</taxon>
        <taxon>Bacillales</taxon>
        <taxon>Bacillaceae</taxon>
        <taxon>Melghiribacillus</taxon>
    </lineage>
</organism>
<gene>
    <name evidence="1" type="ORF">EDD68_104130</name>
</gene>
<keyword evidence="2" id="KW-1185">Reference proteome</keyword>
<dbReference type="OrthoDB" id="2965348at2"/>
<dbReference type="InterPro" id="IPR024096">
    <property type="entry name" value="NO_sig/Golgi_transp_ligand-bd"/>
</dbReference>
<dbReference type="Gene3D" id="3.30.1380.20">
    <property type="entry name" value="Trafficking protein particle complex subunit 3"/>
    <property type="match status" value="1"/>
</dbReference>
<proteinExistence type="predicted"/>
<accession>A0A4R3ND33</accession>
<dbReference type="Pfam" id="PF10702">
    <property type="entry name" value="DUF2507"/>
    <property type="match status" value="1"/>
</dbReference>
<dbReference type="SUPFAM" id="SSF111126">
    <property type="entry name" value="Ligand-binding domain in the NO signalling and Golgi transport"/>
    <property type="match status" value="1"/>
</dbReference>
<dbReference type="InterPro" id="IPR019642">
    <property type="entry name" value="DUF2507"/>
</dbReference>
<comment type="caution">
    <text evidence="1">The sequence shown here is derived from an EMBL/GenBank/DDBJ whole genome shotgun (WGS) entry which is preliminary data.</text>
</comment>
<dbReference type="AlphaFoldDB" id="A0A4R3ND33"/>
<protein>
    <submittedName>
        <fullName evidence="1">Putative hydrocarbon binding protein</fullName>
    </submittedName>
</protein>
<evidence type="ECO:0000313" key="1">
    <source>
        <dbReference type="EMBL" id="TCT25059.1"/>
    </source>
</evidence>
<reference evidence="1 2" key="1">
    <citation type="submission" date="2019-03" db="EMBL/GenBank/DDBJ databases">
        <title>Genomic Encyclopedia of Type Strains, Phase IV (KMG-IV): sequencing the most valuable type-strain genomes for metagenomic binning, comparative biology and taxonomic classification.</title>
        <authorList>
            <person name="Goeker M."/>
        </authorList>
    </citation>
    <scope>NUCLEOTIDE SEQUENCE [LARGE SCALE GENOMIC DNA]</scope>
    <source>
        <strain evidence="1 2">DSM 25894</strain>
    </source>
</reference>
<dbReference type="EMBL" id="SMAN01000004">
    <property type="protein sequence ID" value="TCT25059.1"/>
    <property type="molecule type" value="Genomic_DNA"/>
</dbReference>
<sequence>MEKQLKGLGEAVNLKTPALAHEILRTKLLDDLLGKESEMIQYYMGKNLARMYPCKSMEEMFEFVSSIGWGNLIMTKEKKKSRIFELKSPLVQARFSYETPYLYKLEAGYIAEQLKQMTGDDWECTYKENKRKGLIVFYAAC</sequence>
<dbReference type="RefSeq" id="WP_132371221.1">
    <property type="nucleotide sequence ID" value="NZ_SMAN01000004.1"/>
</dbReference>
<evidence type="ECO:0000313" key="2">
    <source>
        <dbReference type="Proteomes" id="UP000294650"/>
    </source>
</evidence>